<dbReference type="InterPro" id="IPR000742">
    <property type="entry name" value="EGF"/>
</dbReference>
<feature type="transmembrane region" description="Helical" evidence="11">
    <location>
        <begin position="1874"/>
        <end position="1899"/>
    </location>
</feature>
<dbReference type="SMART" id="SM00282">
    <property type="entry name" value="LamG"/>
    <property type="match status" value="2"/>
</dbReference>
<dbReference type="SUPFAM" id="SSF49313">
    <property type="entry name" value="Cadherin-like"/>
    <property type="match status" value="7"/>
</dbReference>
<gene>
    <name evidence="15" type="ORF">O3P69_001439</name>
</gene>
<accession>A0AAW0UYR4</accession>
<dbReference type="FunFam" id="2.60.40.60:FF:000112">
    <property type="entry name" value="neural-cadherin isoform X1"/>
    <property type="match status" value="1"/>
</dbReference>
<dbReference type="PROSITE" id="PS50025">
    <property type="entry name" value="LAM_G_DOMAIN"/>
    <property type="match status" value="2"/>
</dbReference>
<dbReference type="PROSITE" id="PS01187">
    <property type="entry name" value="EGF_CA"/>
    <property type="match status" value="1"/>
</dbReference>
<dbReference type="GO" id="GO:0045296">
    <property type="term" value="F:cadherin binding"/>
    <property type="evidence" value="ECO:0007669"/>
    <property type="project" value="TreeGrafter"/>
</dbReference>
<feature type="domain" description="Cadherin" evidence="14">
    <location>
        <begin position="629"/>
        <end position="747"/>
    </location>
</feature>
<dbReference type="InterPro" id="IPR000152">
    <property type="entry name" value="EGF-type_Asp/Asn_hydroxyl_site"/>
</dbReference>
<dbReference type="CDD" id="cd00054">
    <property type="entry name" value="EGF_CA"/>
    <property type="match status" value="3"/>
</dbReference>
<keyword evidence="6 11" id="KW-0472">Membrane</keyword>
<feature type="domain" description="Cadherin" evidence="14">
    <location>
        <begin position="517"/>
        <end position="628"/>
    </location>
</feature>
<dbReference type="GO" id="GO:0016477">
    <property type="term" value="P:cell migration"/>
    <property type="evidence" value="ECO:0007669"/>
    <property type="project" value="TreeGrafter"/>
</dbReference>
<evidence type="ECO:0000259" key="14">
    <source>
        <dbReference type="PROSITE" id="PS50268"/>
    </source>
</evidence>
<comment type="caution">
    <text evidence="15">The sequence shown here is derived from an EMBL/GenBank/DDBJ whole genome shotgun (WGS) entry which is preliminary data.</text>
</comment>
<evidence type="ECO:0000259" key="13">
    <source>
        <dbReference type="PROSITE" id="PS50026"/>
    </source>
</evidence>
<dbReference type="InterPro" id="IPR002126">
    <property type="entry name" value="Cadherin-like_dom"/>
</dbReference>
<dbReference type="SMART" id="SM00112">
    <property type="entry name" value="CA"/>
    <property type="match status" value="6"/>
</dbReference>
<dbReference type="GO" id="GO:0001736">
    <property type="term" value="P:establishment of planar polarity"/>
    <property type="evidence" value="ECO:0007669"/>
    <property type="project" value="UniProtKB-ARBA"/>
</dbReference>
<evidence type="ECO:0000256" key="9">
    <source>
        <dbReference type="PROSITE-ProRule" id="PRU00076"/>
    </source>
</evidence>
<dbReference type="GO" id="GO:0005509">
    <property type="term" value="F:calcium ion binding"/>
    <property type="evidence" value="ECO:0007669"/>
    <property type="project" value="UniProtKB-UniRule"/>
</dbReference>
<keyword evidence="5 8" id="KW-0106">Calcium</keyword>
<keyword evidence="16" id="KW-1185">Reference proteome</keyword>
<dbReference type="PANTHER" id="PTHR24027">
    <property type="entry name" value="CADHERIN-23"/>
    <property type="match status" value="1"/>
</dbReference>
<dbReference type="SUPFAM" id="SSF57184">
    <property type="entry name" value="Growth factor receptor domain"/>
    <property type="match status" value="1"/>
</dbReference>
<dbReference type="Proteomes" id="UP001487740">
    <property type="component" value="Unassembled WGS sequence"/>
</dbReference>
<evidence type="ECO:0000313" key="16">
    <source>
        <dbReference type="Proteomes" id="UP001487740"/>
    </source>
</evidence>
<feature type="domain" description="EGF-like" evidence="13">
    <location>
        <begin position="1827"/>
        <end position="1863"/>
    </location>
</feature>
<keyword evidence="4" id="KW-0677">Repeat</keyword>
<dbReference type="SMART" id="SM00181">
    <property type="entry name" value="EGF"/>
    <property type="match status" value="4"/>
</dbReference>
<dbReference type="SMART" id="SM00179">
    <property type="entry name" value="EGF_CA"/>
    <property type="match status" value="2"/>
</dbReference>
<feature type="region of interest" description="Disordered" evidence="10">
    <location>
        <begin position="301"/>
        <end position="363"/>
    </location>
</feature>
<proteinExistence type="predicted"/>
<dbReference type="SUPFAM" id="SSF49899">
    <property type="entry name" value="Concanavalin A-like lectins/glucanases"/>
    <property type="match status" value="2"/>
</dbReference>
<evidence type="ECO:0000313" key="15">
    <source>
        <dbReference type="EMBL" id="KAK8404844.1"/>
    </source>
</evidence>
<dbReference type="PROSITE" id="PS01186">
    <property type="entry name" value="EGF_2"/>
    <property type="match status" value="1"/>
</dbReference>
<feature type="disulfide bond" evidence="9">
    <location>
        <begin position="1299"/>
        <end position="1308"/>
    </location>
</feature>
<keyword evidence="11" id="KW-0812">Transmembrane</keyword>
<sequence>MESRTLPNSGSHQAKAPILRCSLDNSSTRLLPGGSASPLHFSSPRYCATLPEDLTLGAVVLTVAASHDYGAEVRYSIAGGNSDGLFSMDEHSGTLSLAASLDYELSRRLVIFLFGGYLGALVMQRFSADLPELPEPAAIAIRIKEFFTLSLDEWKHKYHELVVAAEGGNAAARALIMVQVTDVNDNPPVFPQPEPRLTIVEEDDRDLPATITRVEAVDADETDAGRLVYRVSGDGVERREGEEEEEGAFFTINARTGDLIQLRALDRDPPHGMSVWRLRVEVRDGKWQGVSQEATPAFYHYYPGDSSPRQASWGHQKPDQGPDPAKKAAAALHQSGSRCTAGRCVSNKRKRSMSHQGISNRKTRVVAAAGDREVRQQQGNTRGFWKRLRVGGERLVTNSEAAREEGFGPPGEGQRHLTLSSSRCQHHNTSTHLNPESGPEEPHRTHSGHSGYNTGFRERRDVPRPSPNSQQDDGGCSAAGISLRGGSAGGDEGRVHVAETVVTVVVKDINDNAPVFPNATMLGQVQENVPAGSAVVVVSAWDADDATDGSNARLTYAIEKNVVDEASGAAIFSVEPDTGLVRTARCCLDREATPEYRLQVVATDGGGLKGTGTVVVRVVDQNDNPPRLARRSWEVEVQETPSFAPPANTTLLELTAADRDTATTLHYRVEPRSGLGWDKFGVRSSGSSGQLFALKSLDYEQENHRRGFMFRVQVTDQGPHGWEDLSHVDSAWVTVRVKDVNDNPPLFSRSHAHVSVREDAVRGTLLATLPAQDHDARYSVQETEPSFVSPVRQGGQQSVQYSLEGGWDALDVDAYGNVTLRRQLDREAPGGDVSEALIVAVDGGHPPRSATATLTVSVEDVNDCPPAILPPTLLHVTEGSPPSLLGVLKATDPDVWALGHGPPFTFSLAPTNPPHILSLINLKFDPRLDSGRGGAELWTAGAVDREQHRQLSVAVHVSDAQGLSATHCLTVLVDDLNDNPMKPAAKAVYLWKTQGGGSDAPLGRVFVEDPDDWDLGDKEFEWAGAPHPLFTLQPRDGTIMASSSLREGRYELQFSVSDRAWRQRGVAANVTVTVQILTPEALAHAAPLVLTPIMPTDLTRGWLPTEGGGVLGSLLKAVQEMVGGLDYAVEVVSVYGGCSDASTTLQLTPQRTPLSKPATAESSTCVWLSAKDAQDRYMNLVKLQGLLALHTRQLETAMGVSVAVNDAVIPASNGPHGSPTPEDADDDARLGLHSVPFLASTGLPLQVVDANATSLVTPRLTRAHSCLDHAQNSETCTPTSCLNGGRCVRTEEGVYRCVCPGGAEGPQCKVLGRSFGDSGWAWLHPLPPCLPVILSFRVLTRRPHGLLLYAGPLAPTPRHATPAPMLALQLVDGRPQALLEGGGGPLKLKVNSSLSDGLWHSLHLSLDHQSVVMMVDQCGRGWTDREQNNVSCLARARWRASRGKDVWVGSAPLQVGGLAQTPPRPEDHGWREAPTHHHLTGCLSRFTINTQVVDLGEVANSYDSAAGCPSQNAACPQHCGLRGQCVGGLQHPRCECDPGWTGSGCATPTVPARFKASSYLKVALSFSPDPWTVRVQVRLRLRGPRSGLVLQLAARHRAATLTLHVRLNTHFYTPFTYNPSLSSSLMLHSASLPHSAIPCNPPQLQAGVACATVSGAGWAARRVCVERRPLGDGSWHTVAAERHGHNLLVSVDDGDGWRRNETLASLTVPGVKGPPLPLAVDKHDGVTVGGLPEFTGVDLVTVHDDLQDTCLDDLRVSGWPLPLPPAVNGTPWGQVTTADNLAHGCHPHEDPCANSRCVAPLSCSASWDQPRCSCGPGRQLLGATCEDVDECLWQPCLHGGSCQNLQPGFLCVCRPGHLGDHCQWVASPQGTHPLALPIIMAVLALSILLLAVIGVLLSLGLRRFRRGRENLTEPGGQGCSGIVTAGKNEAGSDGIHLELVNLKSSRVLSNHVENSFMSVRRGGGSDVSGSSAVMARDTRRPSSLLDPTTFLPVEHFIACSVHEEGSCSYTPTCEGGGEGSNISFNFREGELSMA</sequence>
<dbReference type="PROSITE" id="PS50026">
    <property type="entry name" value="EGF_3"/>
    <property type="match status" value="4"/>
</dbReference>
<feature type="domain" description="Cadherin" evidence="14">
    <location>
        <begin position="748"/>
        <end position="868"/>
    </location>
</feature>
<comment type="subcellular location">
    <subcellularLocation>
        <location evidence="1">Membrane</location>
    </subcellularLocation>
</comment>
<evidence type="ECO:0000256" key="7">
    <source>
        <dbReference type="ARBA" id="ARBA00023157"/>
    </source>
</evidence>
<dbReference type="CDD" id="cd00110">
    <property type="entry name" value="LamG"/>
    <property type="match status" value="2"/>
</dbReference>
<dbReference type="GO" id="GO:0007163">
    <property type="term" value="P:establishment or maintenance of cell polarity"/>
    <property type="evidence" value="ECO:0007669"/>
    <property type="project" value="UniProtKB-ARBA"/>
</dbReference>
<feature type="domain" description="Cadherin" evidence="14">
    <location>
        <begin position="868"/>
        <end position="985"/>
    </location>
</feature>
<feature type="domain" description="EGF-like" evidence="13">
    <location>
        <begin position="1272"/>
        <end position="1309"/>
    </location>
</feature>
<dbReference type="GO" id="GO:0008013">
    <property type="term" value="F:beta-catenin binding"/>
    <property type="evidence" value="ECO:0007669"/>
    <property type="project" value="TreeGrafter"/>
</dbReference>
<reference evidence="15 16" key="1">
    <citation type="submission" date="2023-03" db="EMBL/GenBank/DDBJ databases">
        <title>High-quality genome of Scylla paramamosain provides insights in environmental adaptation.</title>
        <authorList>
            <person name="Zhang L."/>
        </authorList>
    </citation>
    <scope>NUCLEOTIDE SEQUENCE [LARGE SCALE GENOMIC DNA]</scope>
    <source>
        <strain evidence="15">LZ_2023a</strain>
        <tissue evidence="15">Muscle</tissue>
    </source>
</reference>
<dbReference type="Gene3D" id="2.10.25.10">
    <property type="entry name" value="Laminin"/>
    <property type="match status" value="3"/>
</dbReference>
<name>A0AAW0UYR4_SCYPA</name>
<dbReference type="InterPro" id="IPR001881">
    <property type="entry name" value="EGF-like_Ca-bd_dom"/>
</dbReference>
<dbReference type="PRINTS" id="PR00205">
    <property type="entry name" value="CADHERIN"/>
</dbReference>
<evidence type="ECO:0000256" key="4">
    <source>
        <dbReference type="ARBA" id="ARBA00022737"/>
    </source>
</evidence>
<evidence type="ECO:0000256" key="1">
    <source>
        <dbReference type="ARBA" id="ARBA00004370"/>
    </source>
</evidence>
<dbReference type="FunFam" id="2.10.25.10:FF:000066">
    <property type="entry name" value="FAT atypical cadherin 4"/>
    <property type="match status" value="1"/>
</dbReference>
<keyword evidence="11" id="KW-1133">Transmembrane helix</keyword>
<dbReference type="PROSITE" id="PS50268">
    <property type="entry name" value="CADHERIN_2"/>
    <property type="match status" value="6"/>
</dbReference>
<dbReference type="GO" id="GO:0016342">
    <property type="term" value="C:catenin complex"/>
    <property type="evidence" value="ECO:0007669"/>
    <property type="project" value="TreeGrafter"/>
</dbReference>
<feature type="disulfide bond" evidence="9">
    <location>
        <begin position="1853"/>
        <end position="1862"/>
    </location>
</feature>
<organism evidence="15 16">
    <name type="scientific">Scylla paramamosain</name>
    <name type="common">Mud crab</name>
    <dbReference type="NCBI Taxonomy" id="85552"/>
    <lineage>
        <taxon>Eukaryota</taxon>
        <taxon>Metazoa</taxon>
        <taxon>Ecdysozoa</taxon>
        <taxon>Arthropoda</taxon>
        <taxon>Crustacea</taxon>
        <taxon>Multicrustacea</taxon>
        <taxon>Malacostraca</taxon>
        <taxon>Eumalacostraca</taxon>
        <taxon>Eucarida</taxon>
        <taxon>Decapoda</taxon>
        <taxon>Pleocyemata</taxon>
        <taxon>Brachyura</taxon>
        <taxon>Eubrachyura</taxon>
        <taxon>Portunoidea</taxon>
        <taxon>Portunidae</taxon>
        <taxon>Portuninae</taxon>
        <taxon>Scylla</taxon>
    </lineage>
</organism>
<protein>
    <recommendedName>
        <fullName evidence="17">Neural-cadherin</fullName>
    </recommendedName>
</protein>
<dbReference type="GO" id="GO:0007156">
    <property type="term" value="P:homophilic cell adhesion via plasma membrane adhesion molecules"/>
    <property type="evidence" value="ECO:0007669"/>
    <property type="project" value="InterPro"/>
</dbReference>
<dbReference type="EMBL" id="JARAKH010000003">
    <property type="protein sequence ID" value="KAK8404844.1"/>
    <property type="molecule type" value="Genomic_DNA"/>
</dbReference>
<dbReference type="Pfam" id="PF02210">
    <property type="entry name" value="Laminin_G_2"/>
    <property type="match status" value="2"/>
</dbReference>
<evidence type="ECO:0000259" key="12">
    <source>
        <dbReference type="PROSITE" id="PS50025"/>
    </source>
</evidence>
<dbReference type="Gene3D" id="2.60.120.200">
    <property type="match status" value="2"/>
</dbReference>
<evidence type="ECO:0000256" key="10">
    <source>
        <dbReference type="SAM" id="MobiDB-lite"/>
    </source>
</evidence>
<dbReference type="CDD" id="cd11304">
    <property type="entry name" value="Cadherin_repeat"/>
    <property type="match status" value="6"/>
</dbReference>
<evidence type="ECO:0008006" key="17">
    <source>
        <dbReference type="Google" id="ProtNLM"/>
    </source>
</evidence>
<evidence type="ECO:0000256" key="3">
    <source>
        <dbReference type="ARBA" id="ARBA00022729"/>
    </source>
</evidence>
<feature type="compositionally biased region" description="Polar residues" evidence="10">
    <location>
        <begin position="417"/>
        <end position="434"/>
    </location>
</feature>
<feature type="disulfide bond" evidence="9">
    <location>
        <begin position="1536"/>
        <end position="1545"/>
    </location>
</feature>
<dbReference type="PROSITE" id="PS00232">
    <property type="entry name" value="CADHERIN_1"/>
    <property type="match status" value="3"/>
</dbReference>
<dbReference type="PANTHER" id="PTHR24027:SF438">
    <property type="entry name" value="CADHERIN 23"/>
    <property type="match status" value="1"/>
</dbReference>
<dbReference type="PROSITE" id="PS00010">
    <property type="entry name" value="ASX_HYDROXYL"/>
    <property type="match status" value="1"/>
</dbReference>
<dbReference type="InterPro" id="IPR013320">
    <property type="entry name" value="ConA-like_dom_sf"/>
</dbReference>
<keyword evidence="2 9" id="KW-0245">EGF-like domain</keyword>
<feature type="domain" description="Laminin G" evidence="12">
    <location>
        <begin position="1310"/>
        <end position="1508"/>
    </location>
</feature>
<evidence type="ECO:0000256" key="5">
    <source>
        <dbReference type="ARBA" id="ARBA00022837"/>
    </source>
</evidence>
<dbReference type="InterPro" id="IPR039808">
    <property type="entry name" value="Cadherin"/>
</dbReference>
<keyword evidence="7 9" id="KW-1015">Disulfide bond</keyword>
<evidence type="ECO:0000256" key="8">
    <source>
        <dbReference type="PROSITE-ProRule" id="PRU00043"/>
    </source>
</evidence>
<comment type="caution">
    <text evidence="9">Lacks conserved residue(s) required for the propagation of feature annotation.</text>
</comment>
<dbReference type="InterPro" id="IPR018097">
    <property type="entry name" value="EGF_Ca-bd_CS"/>
</dbReference>
<dbReference type="InterPro" id="IPR009030">
    <property type="entry name" value="Growth_fac_rcpt_cys_sf"/>
</dbReference>
<feature type="disulfide bond" evidence="9">
    <location>
        <begin position="1515"/>
        <end position="1525"/>
    </location>
</feature>
<evidence type="ECO:0000256" key="11">
    <source>
        <dbReference type="SAM" id="Phobius"/>
    </source>
</evidence>
<feature type="domain" description="Cadherin" evidence="14">
    <location>
        <begin position="42"/>
        <end position="190"/>
    </location>
</feature>
<feature type="compositionally biased region" description="Basic and acidic residues" evidence="10">
    <location>
        <begin position="316"/>
        <end position="326"/>
    </location>
</feature>
<dbReference type="GO" id="GO:0048513">
    <property type="term" value="P:animal organ development"/>
    <property type="evidence" value="ECO:0007669"/>
    <property type="project" value="UniProtKB-ARBA"/>
</dbReference>
<dbReference type="InterPro" id="IPR001791">
    <property type="entry name" value="Laminin_G"/>
</dbReference>
<dbReference type="Pfam" id="PF00028">
    <property type="entry name" value="Cadherin"/>
    <property type="match status" value="2"/>
</dbReference>
<dbReference type="InterPro" id="IPR015919">
    <property type="entry name" value="Cadherin-like_sf"/>
</dbReference>
<feature type="domain" description="EGF-like" evidence="13">
    <location>
        <begin position="1788"/>
        <end position="1826"/>
    </location>
</feature>
<feature type="domain" description="Cadherin" evidence="14">
    <location>
        <begin position="192"/>
        <end position="310"/>
    </location>
</feature>
<dbReference type="InterPro" id="IPR020894">
    <property type="entry name" value="Cadherin_CS"/>
</dbReference>
<keyword evidence="3" id="KW-0732">Signal</keyword>
<dbReference type="PROSITE" id="PS00022">
    <property type="entry name" value="EGF_1"/>
    <property type="match status" value="3"/>
</dbReference>
<feature type="domain" description="Laminin G" evidence="12">
    <location>
        <begin position="1549"/>
        <end position="1785"/>
    </location>
</feature>
<feature type="domain" description="EGF-like" evidence="13">
    <location>
        <begin position="1511"/>
        <end position="1546"/>
    </location>
</feature>
<dbReference type="Gene3D" id="2.60.40.60">
    <property type="entry name" value="Cadherins"/>
    <property type="match status" value="6"/>
</dbReference>
<evidence type="ECO:0000256" key="6">
    <source>
        <dbReference type="ARBA" id="ARBA00023136"/>
    </source>
</evidence>
<evidence type="ECO:0000256" key="2">
    <source>
        <dbReference type="ARBA" id="ARBA00022536"/>
    </source>
</evidence>
<feature type="region of interest" description="Disordered" evidence="10">
    <location>
        <begin position="399"/>
        <end position="492"/>
    </location>
</feature>